<dbReference type="EMBL" id="LACI01000771">
    <property type="protein sequence ID" value="KJU86031.1"/>
    <property type="molecule type" value="Genomic_DNA"/>
</dbReference>
<keyword evidence="2" id="KW-1185">Reference proteome</keyword>
<reference evidence="1 2" key="1">
    <citation type="submission" date="2015-02" db="EMBL/GenBank/DDBJ databases">
        <title>Single-cell genomics of uncultivated deep-branching MTB reveals a conserved set of magnetosome genes.</title>
        <authorList>
            <person name="Kolinko S."/>
            <person name="Richter M."/>
            <person name="Glockner F.O."/>
            <person name="Brachmann A."/>
            <person name="Schuler D."/>
        </authorList>
    </citation>
    <scope>NUCLEOTIDE SEQUENCE [LARGE SCALE GENOMIC DNA]</scope>
    <source>
        <strain evidence="1">TM-1</strain>
    </source>
</reference>
<comment type="caution">
    <text evidence="1">The sequence shown here is derived from an EMBL/GenBank/DDBJ whole genome shotgun (WGS) entry which is preliminary data.</text>
</comment>
<gene>
    <name evidence="1" type="ORF">MBAV_001775</name>
</gene>
<proteinExistence type="predicted"/>
<sequence>MKMPTGFDIEDREVFSDVFMKGKLEGELKGTEGMLEIRYGPKGLELMDTVRIIDKIDTLDKFMGLIKKSNSVAKLRAYLKRR</sequence>
<name>A0A0F3GVV0_9BACT</name>
<organism evidence="1 2">
    <name type="scientific">Candidatus Magnetobacterium bavaricum</name>
    <dbReference type="NCBI Taxonomy" id="29290"/>
    <lineage>
        <taxon>Bacteria</taxon>
        <taxon>Pseudomonadati</taxon>
        <taxon>Nitrospirota</taxon>
        <taxon>Thermodesulfovibrionia</taxon>
        <taxon>Thermodesulfovibrionales</taxon>
        <taxon>Candidatus Magnetobacteriaceae</taxon>
        <taxon>Candidatus Magnetobacterium</taxon>
    </lineage>
</organism>
<evidence type="ECO:0000313" key="2">
    <source>
        <dbReference type="Proteomes" id="UP000033423"/>
    </source>
</evidence>
<dbReference type="Proteomes" id="UP000033423">
    <property type="component" value="Unassembled WGS sequence"/>
</dbReference>
<evidence type="ECO:0000313" key="1">
    <source>
        <dbReference type="EMBL" id="KJU86031.1"/>
    </source>
</evidence>
<accession>A0A0F3GVV0</accession>
<dbReference type="AlphaFoldDB" id="A0A0F3GVV0"/>
<protein>
    <submittedName>
        <fullName evidence="1">Uncharacterized protein</fullName>
    </submittedName>
</protein>